<feature type="binding site" evidence="9">
    <location>
        <position position="237"/>
    </location>
    <ligand>
        <name>GTP</name>
        <dbReference type="ChEBI" id="CHEBI:37565"/>
    </ligand>
</feature>
<evidence type="ECO:0000256" key="2">
    <source>
        <dbReference type="ARBA" id="ARBA00022619"/>
    </source>
</evidence>
<dbReference type="GO" id="GO:0005829">
    <property type="term" value="C:cytosol"/>
    <property type="evidence" value="ECO:0007669"/>
    <property type="project" value="TreeGrafter"/>
</dbReference>
<organism evidence="11 12">
    <name type="scientific">Pseudoxanthomonas winnipegensis</name>
    <dbReference type="NCBI Taxonomy" id="2480810"/>
    <lineage>
        <taxon>Bacteria</taxon>
        <taxon>Pseudomonadati</taxon>
        <taxon>Pseudomonadota</taxon>
        <taxon>Gammaproteobacteria</taxon>
        <taxon>Lysobacterales</taxon>
        <taxon>Lysobacteraceae</taxon>
        <taxon>Pseudoxanthomonas</taxon>
    </lineage>
</organism>
<dbReference type="Gene3D" id="3.40.50.10990">
    <property type="entry name" value="GTP cyclohydrolase II"/>
    <property type="match status" value="1"/>
</dbReference>
<evidence type="ECO:0000259" key="10">
    <source>
        <dbReference type="Pfam" id="PF00925"/>
    </source>
</evidence>
<feature type="binding site" evidence="9">
    <location>
        <begin position="259"/>
        <end position="261"/>
    </location>
    <ligand>
        <name>GTP</name>
        <dbReference type="ChEBI" id="CHEBI:37565"/>
    </ligand>
</feature>
<reference evidence="11 12" key="1">
    <citation type="submission" date="2019-02" db="EMBL/GenBank/DDBJ databases">
        <title>WGS of Pseudoxanthomonas species novum from clinical isolates.</title>
        <authorList>
            <person name="Bernier A.-M."/>
            <person name="Bernard K."/>
            <person name="Vachon A."/>
        </authorList>
    </citation>
    <scope>NUCLEOTIDE SEQUENCE [LARGE SCALE GENOMIC DNA]</scope>
    <source>
        <strain evidence="11 12">NML171200</strain>
    </source>
</reference>
<dbReference type="EC" id="3.5.4.25" evidence="9"/>
<comment type="function">
    <text evidence="9">Catalyzes the conversion of GTP to 2,5-diamino-6-ribosylamino-4(3H)-pyrimidinone 5'-phosphate (DARP), formate and pyrophosphate.</text>
</comment>
<dbReference type="GO" id="GO:0008270">
    <property type="term" value="F:zinc ion binding"/>
    <property type="evidence" value="ECO:0007669"/>
    <property type="project" value="UniProtKB-UniRule"/>
</dbReference>
<dbReference type="PANTHER" id="PTHR21327:SF18">
    <property type="entry name" value="3,4-DIHYDROXY-2-BUTANONE 4-PHOSPHATE SYNTHASE"/>
    <property type="match status" value="1"/>
</dbReference>
<dbReference type="GO" id="GO:0009231">
    <property type="term" value="P:riboflavin biosynthetic process"/>
    <property type="evidence" value="ECO:0007669"/>
    <property type="project" value="UniProtKB-UniRule"/>
</dbReference>
<feature type="binding site" evidence="9">
    <location>
        <position position="281"/>
    </location>
    <ligand>
        <name>GTP</name>
        <dbReference type="ChEBI" id="CHEBI:37565"/>
    </ligand>
</feature>
<dbReference type="InterPro" id="IPR000926">
    <property type="entry name" value="RibA"/>
</dbReference>
<gene>
    <name evidence="9 11" type="primary">ribA</name>
    <name evidence="11" type="ORF">EA660_06660</name>
</gene>
<keyword evidence="4 9" id="KW-0547">Nucleotide-binding</keyword>
<feature type="domain" description="GTP cyclohydrolase II" evidence="10">
    <location>
        <begin position="171"/>
        <end position="337"/>
    </location>
</feature>
<evidence type="ECO:0000256" key="7">
    <source>
        <dbReference type="ARBA" id="ARBA00023134"/>
    </source>
</evidence>
<keyword evidence="7 9" id="KW-0342">GTP-binding</keyword>
<keyword evidence="6 9" id="KW-0862">Zinc</keyword>
<evidence type="ECO:0000256" key="1">
    <source>
        <dbReference type="ARBA" id="ARBA00004853"/>
    </source>
</evidence>
<dbReference type="GO" id="GO:0003935">
    <property type="term" value="F:GTP cyclohydrolase II activity"/>
    <property type="evidence" value="ECO:0007669"/>
    <property type="project" value="UniProtKB-UniRule"/>
</dbReference>
<feature type="binding site" evidence="9">
    <location>
        <position position="234"/>
    </location>
    <ligand>
        <name>Zn(2+)</name>
        <dbReference type="ChEBI" id="CHEBI:29105"/>
        <note>catalytic</note>
    </ligand>
</feature>
<accession>A0A4Q8LDB1</accession>
<evidence type="ECO:0000313" key="12">
    <source>
        <dbReference type="Proteomes" id="UP000292627"/>
    </source>
</evidence>
<feature type="binding site" evidence="9">
    <location>
        <position position="316"/>
    </location>
    <ligand>
        <name>GTP</name>
        <dbReference type="ChEBI" id="CHEBI:37565"/>
    </ligand>
</feature>
<feature type="binding site" evidence="9">
    <location>
        <position position="221"/>
    </location>
    <ligand>
        <name>Zn(2+)</name>
        <dbReference type="ChEBI" id="CHEBI:29105"/>
        <note>catalytic</note>
    </ligand>
</feature>
<dbReference type="InterPro" id="IPR036144">
    <property type="entry name" value="RibA-like_sf"/>
</dbReference>
<dbReference type="AlphaFoldDB" id="A0A4Q8LDB1"/>
<sequence>MTASHLHLALFGHPAAVACERAAAELRAGRPLRVVDAQGGQTAVLAVDTASPDSFHGFLEASGGRATLSIGPIRAGVLGLDAPQGARLALDGRFDQLADLSYLPAQPHGDAWHPANARDAAGLQLARLGLLLPALVVHDLETQAGPFDACLAITLDQVEAGQADAGQDWEEVASTRVPLRGLGDARFVVFRGGVAQRDQVAIIVGTPDFSQPVPVRVHSSCLTGDLFGSLKCDCGDQLRNGLAKLAELGGGVLLYLDQEGRGTGIAAKMRAYGYQHLGLDTIDADALLGFGPDERCYDGAAAMLRGLGVGQVRLLSNNPEKVDRLRAAGVEVVERVPITGRITSDNEGYLRTKAARAGHALDVDALIASLS</sequence>
<feature type="active site" description="Nucleophile" evidence="9">
    <location>
        <position position="295"/>
    </location>
</feature>
<name>A0A4Q8LDB1_9GAMM</name>
<dbReference type="InterPro" id="IPR032677">
    <property type="entry name" value="GTP_cyclohydro_II"/>
</dbReference>
<dbReference type="Proteomes" id="UP000292627">
    <property type="component" value="Unassembled WGS sequence"/>
</dbReference>
<keyword evidence="3 9" id="KW-0479">Metal-binding</keyword>
<keyword evidence="5 9" id="KW-0378">Hydrolase</keyword>
<evidence type="ECO:0000256" key="4">
    <source>
        <dbReference type="ARBA" id="ARBA00022741"/>
    </source>
</evidence>
<feature type="binding site" evidence="9">
    <location>
        <position position="232"/>
    </location>
    <ligand>
        <name>Zn(2+)</name>
        <dbReference type="ChEBI" id="CHEBI:29105"/>
        <note>catalytic</note>
    </ligand>
</feature>
<evidence type="ECO:0000256" key="8">
    <source>
        <dbReference type="ARBA" id="ARBA00049295"/>
    </source>
</evidence>
<comment type="caution">
    <text evidence="11">The sequence shown here is derived from an EMBL/GenBank/DDBJ whole genome shotgun (WGS) entry which is preliminary data.</text>
</comment>
<dbReference type="RefSeq" id="WP_130550741.1">
    <property type="nucleotide sequence ID" value="NZ_SHMC01000002.1"/>
</dbReference>
<evidence type="ECO:0000256" key="6">
    <source>
        <dbReference type="ARBA" id="ARBA00022833"/>
    </source>
</evidence>
<dbReference type="NCBIfam" id="NF006456">
    <property type="entry name" value="PRK08815.1"/>
    <property type="match status" value="1"/>
</dbReference>
<dbReference type="EMBL" id="SHMC01000002">
    <property type="protein sequence ID" value="TAA26889.1"/>
    <property type="molecule type" value="Genomic_DNA"/>
</dbReference>
<dbReference type="UniPathway" id="UPA00275">
    <property type="reaction ID" value="UER00400"/>
</dbReference>
<dbReference type="PANTHER" id="PTHR21327">
    <property type="entry name" value="GTP CYCLOHYDROLASE II-RELATED"/>
    <property type="match status" value="1"/>
</dbReference>
<dbReference type="SUPFAM" id="SSF142695">
    <property type="entry name" value="RibA-like"/>
    <property type="match status" value="1"/>
</dbReference>
<feature type="binding site" evidence="9">
    <location>
        <position position="321"/>
    </location>
    <ligand>
        <name>GTP</name>
        <dbReference type="ChEBI" id="CHEBI:37565"/>
    </ligand>
</feature>
<dbReference type="CDD" id="cd00641">
    <property type="entry name" value="GTP_cyclohydro2"/>
    <property type="match status" value="1"/>
</dbReference>
<comment type="catalytic activity">
    <reaction evidence="8 9">
        <text>GTP + 4 H2O = 2,5-diamino-6-hydroxy-4-(5-phosphoribosylamino)-pyrimidine + formate + 2 phosphate + 3 H(+)</text>
        <dbReference type="Rhea" id="RHEA:23704"/>
        <dbReference type="ChEBI" id="CHEBI:15377"/>
        <dbReference type="ChEBI" id="CHEBI:15378"/>
        <dbReference type="ChEBI" id="CHEBI:15740"/>
        <dbReference type="ChEBI" id="CHEBI:37565"/>
        <dbReference type="ChEBI" id="CHEBI:43474"/>
        <dbReference type="ChEBI" id="CHEBI:58614"/>
        <dbReference type="EC" id="3.5.4.25"/>
    </reaction>
</comment>
<dbReference type="GO" id="GO:0005525">
    <property type="term" value="F:GTP binding"/>
    <property type="evidence" value="ECO:0007669"/>
    <property type="project" value="UniProtKB-KW"/>
</dbReference>
<comment type="similarity">
    <text evidence="9">Belongs to the GTP cyclohydrolase II family.</text>
</comment>
<evidence type="ECO:0000256" key="3">
    <source>
        <dbReference type="ARBA" id="ARBA00022723"/>
    </source>
</evidence>
<proteinExistence type="inferred from homology"/>
<dbReference type="OrthoDB" id="9793111at2"/>
<comment type="cofactor">
    <cofactor evidence="9">
        <name>Zn(2+)</name>
        <dbReference type="ChEBI" id="CHEBI:29105"/>
    </cofactor>
    <text evidence="9">Binds 1 zinc ion per subunit.</text>
</comment>
<evidence type="ECO:0000256" key="9">
    <source>
        <dbReference type="HAMAP-Rule" id="MF_00179"/>
    </source>
</evidence>
<evidence type="ECO:0000313" key="11">
    <source>
        <dbReference type="EMBL" id="TAA26889.1"/>
    </source>
</evidence>
<feature type="active site" description="Proton acceptor" evidence="9">
    <location>
        <position position="293"/>
    </location>
</feature>
<keyword evidence="2 9" id="KW-0686">Riboflavin biosynthesis</keyword>
<comment type="pathway">
    <text evidence="1 9">Cofactor biosynthesis; riboflavin biosynthesis; 5-amino-6-(D-ribitylamino)uracil from GTP: step 1/4.</text>
</comment>
<dbReference type="HAMAP" id="MF_00179">
    <property type="entry name" value="RibA"/>
    <property type="match status" value="1"/>
</dbReference>
<evidence type="ECO:0000256" key="5">
    <source>
        <dbReference type="ARBA" id="ARBA00022801"/>
    </source>
</evidence>
<feature type="binding site" evidence="9">
    <location>
        <begin position="216"/>
        <end position="220"/>
    </location>
    <ligand>
        <name>GTP</name>
        <dbReference type="ChEBI" id="CHEBI:37565"/>
    </ligand>
</feature>
<dbReference type="NCBIfam" id="NF001591">
    <property type="entry name" value="PRK00393.1"/>
    <property type="match status" value="1"/>
</dbReference>
<dbReference type="Pfam" id="PF00925">
    <property type="entry name" value="GTP_cyclohydro2"/>
    <property type="match status" value="1"/>
</dbReference>
<protein>
    <recommendedName>
        <fullName evidence="9">GTP cyclohydrolase-2</fullName>
        <ecNumber evidence="9">3.5.4.25</ecNumber>
    </recommendedName>
    <alternativeName>
        <fullName evidence="9">GTP cyclohydrolase II</fullName>
    </alternativeName>
</protein>